<dbReference type="Pfam" id="PF07238">
    <property type="entry name" value="PilZ"/>
    <property type="match status" value="1"/>
</dbReference>
<evidence type="ECO:0000313" key="2">
    <source>
        <dbReference type="EMBL" id="ARN73739.1"/>
    </source>
</evidence>
<dbReference type="InterPro" id="IPR009875">
    <property type="entry name" value="PilZ_domain"/>
</dbReference>
<dbReference type="KEGG" id="osg:BST96_06190"/>
<dbReference type="InterPro" id="IPR029787">
    <property type="entry name" value="Nucleotide_cyclase"/>
</dbReference>
<dbReference type="OrthoDB" id="9806704at2"/>
<evidence type="ECO:0000259" key="1">
    <source>
        <dbReference type="PROSITE" id="PS50125"/>
    </source>
</evidence>
<dbReference type="GO" id="GO:0004016">
    <property type="term" value="F:adenylate cyclase activity"/>
    <property type="evidence" value="ECO:0007669"/>
    <property type="project" value="UniProtKB-ARBA"/>
</dbReference>
<dbReference type="PROSITE" id="PS50125">
    <property type="entry name" value="GUANYLATE_CYCLASE_2"/>
    <property type="match status" value="1"/>
</dbReference>
<dbReference type="PANTHER" id="PTHR43081">
    <property type="entry name" value="ADENYLATE CYCLASE, TERMINAL-DIFFERENTIATION SPECIFIC-RELATED"/>
    <property type="match status" value="1"/>
</dbReference>
<dbReference type="SUPFAM" id="SSF55073">
    <property type="entry name" value="Nucleotide cyclase"/>
    <property type="match status" value="1"/>
</dbReference>
<dbReference type="Gene3D" id="3.30.70.1230">
    <property type="entry name" value="Nucleotide cyclase"/>
    <property type="match status" value="1"/>
</dbReference>
<dbReference type="SUPFAM" id="SSF141371">
    <property type="entry name" value="PilZ domain-like"/>
    <property type="match status" value="1"/>
</dbReference>
<proteinExistence type="predicted"/>
<dbReference type="SMART" id="SM00044">
    <property type="entry name" value="CYCc"/>
    <property type="match status" value="1"/>
</dbReference>
<name>A0A1X9NDX0_9GAMM</name>
<dbReference type="GO" id="GO:0006171">
    <property type="term" value="P:cAMP biosynthetic process"/>
    <property type="evidence" value="ECO:0007669"/>
    <property type="project" value="TreeGrafter"/>
</dbReference>
<dbReference type="GO" id="GO:0035556">
    <property type="term" value="P:intracellular signal transduction"/>
    <property type="evidence" value="ECO:0007669"/>
    <property type="project" value="InterPro"/>
</dbReference>
<gene>
    <name evidence="2" type="ORF">BST96_06190</name>
</gene>
<keyword evidence="3" id="KW-1185">Reference proteome</keyword>
<organism evidence="2 3">
    <name type="scientific">Oceanicoccus sagamiensis</name>
    <dbReference type="NCBI Taxonomy" id="716816"/>
    <lineage>
        <taxon>Bacteria</taxon>
        <taxon>Pseudomonadati</taxon>
        <taxon>Pseudomonadota</taxon>
        <taxon>Gammaproteobacteria</taxon>
        <taxon>Cellvibrionales</taxon>
        <taxon>Spongiibacteraceae</taxon>
        <taxon>Oceanicoccus</taxon>
    </lineage>
</organism>
<sequence length="363" mass="40171">MLKKGSNYKELAESICSEVQSCLPTQFERSAAKKVLLGKIEKLLLASDINDAAPESRSVTILLSDIRGFTALAETFSALTVMELLNRYFSRMTEVIVQHGGTIDKLMGDSIMVLFGAPQSGVDDVERAIACAVEMQRAMSEFNEQNLALGLPEMFMGIGINTGQVMAGSLGSDHHREYTVIGDEVNLTSRIEAQSLRGQILISENTYRMAKSFVLVGEPNKVRVKGKKEAVHLYDLMGTTRPRAMTVPRREIRKSPRVAIHMPCFFHRLVGKQVDSKEFQGEVVDLGYNGLLMVSPIMLEPFSEIKMQVSLQLLGTGTTDIYARVVKVDQGENGVLCSLEFTSMDTAGQQTIKQFVDNQLYQS</sequence>
<protein>
    <submittedName>
        <fullName evidence="2">Adenylate cyclase</fullName>
    </submittedName>
</protein>
<dbReference type="InterPro" id="IPR001054">
    <property type="entry name" value="A/G_cyclase"/>
</dbReference>
<dbReference type="Pfam" id="PF00211">
    <property type="entry name" value="Guanylate_cyc"/>
    <property type="match status" value="1"/>
</dbReference>
<reference evidence="2 3" key="1">
    <citation type="submission" date="2016-11" db="EMBL/GenBank/DDBJ databases">
        <title>Trade-off between light-utilization and light-protection in marine flavobacteria.</title>
        <authorList>
            <person name="Kumagai Y."/>
        </authorList>
    </citation>
    <scope>NUCLEOTIDE SEQUENCE [LARGE SCALE GENOMIC DNA]</scope>
    <source>
        <strain evidence="2 3">NBRC 107125</strain>
    </source>
</reference>
<dbReference type="RefSeq" id="WP_085757855.1">
    <property type="nucleotide sequence ID" value="NZ_CP019343.1"/>
</dbReference>
<dbReference type="GO" id="GO:0035438">
    <property type="term" value="F:cyclic-di-GMP binding"/>
    <property type="evidence" value="ECO:0007669"/>
    <property type="project" value="InterPro"/>
</dbReference>
<evidence type="ECO:0000313" key="3">
    <source>
        <dbReference type="Proteomes" id="UP000193450"/>
    </source>
</evidence>
<dbReference type="Gene3D" id="2.40.10.220">
    <property type="entry name" value="predicted glycosyltransferase like domains"/>
    <property type="match status" value="1"/>
</dbReference>
<feature type="domain" description="Guanylate cyclase" evidence="1">
    <location>
        <begin position="60"/>
        <end position="192"/>
    </location>
</feature>
<accession>A0A1X9NDX0</accession>
<dbReference type="Proteomes" id="UP000193450">
    <property type="component" value="Chromosome"/>
</dbReference>
<dbReference type="PANTHER" id="PTHR43081:SF1">
    <property type="entry name" value="ADENYLATE CYCLASE, TERMINAL-DIFFERENTIATION SPECIFIC"/>
    <property type="match status" value="1"/>
</dbReference>
<dbReference type="CDD" id="cd07302">
    <property type="entry name" value="CHD"/>
    <property type="match status" value="1"/>
</dbReference>
<dbReference type="STRING" id="716816.BST96_06190"/>
<dbReference type="InterPro" id="IPR050697">
    <property type="entry name" value="Adenylyl/Guanylyl_Cyclase_3/4"/>
</dbReference>
<dbReference type="EMBL" id="CP019343">
    <property type="protein sequence ID" value="ARN73739.1"/>
    <property type="molecule type" value="Genomic_DNA"/>
</dbReference>
<dbReference type="AlphaFoldDB" id="A0A1X9NDX0"/>